<reference evidence="3" key="2">
    <citation type="submission" date="2015-01" db="EMBL/GenBank/DDBJ databases">
        <title>Evolutionary Origins and Diversification of the Mycorrhizal Mutualists.</title>
        <authorList>
            <consortium name="DOE Joint Genome Institute"/>
            <consortium name="Mycorrhizal Genomics Consortium"/>
            <person name="Kohler A."/>
            <person name="Kuo A."/>
            <person name="Nagy L.G."/>
            <person name="Floudas D."/>
            <person name="Copeland A."/>
            <person name="Barry K.W."/>
            <person name="Cichocki N."/>
            <person name="Veneault-Fourrey C."/>
            <person name="LaButti K."/>
            <person name="Lindquist E.A."/>
            <person name="Lipzen A."/>
            <person name="Lundell T."/>
            <person name="Morin E."/>
            <person name="Murat C."/>
            <person name="Riley R."/>
            <person name="Ohm R."/>
            <person name="Sun H."/>
            <person name="Tunlid A."/>
            <person name="Henrissat B."/>
            <person name="Grigoriev I.V."/>
            <person name="Hibbett D.S."/>
            <person name="Martin F."/>
        </authorList>
    </citation>
    <scope>NUCLEOTIDE SEQUENCE [LARGE SCALE GENOMIC DNA]</scope>
    <source>
        <strain evidence="3">LaAM-08-1</strain>
    </source>
</reference>
<proteinExistence type="predicted"/>
<accession>A0A0C9X4N4</accession>
<reference evidence="2 3" key="1">
    <citation type="submission" date="2014-04" db="EMBL/GenBank/DDBJ databases">
        <authorList>
            <consortium name="DOE Joint Genome Institute"/>
            <person name="Kuo A."/>
            <person name="Kohler A."/>
            <person name="Nagy L.G."/>
            <person name="Floudas D."/>
            <person name="Copeland A."/>
            <person name="Barry K.W."/>
            <person name="Cichocki N."/>
            <person name="Veneault-Fourrey C."/>
            <person name="LaButti K."/>
            <person name="Lindquist E.A."/>
            <person name="Lipzen A."/>
            <person name="Lundell T."/>
            <person name="Morin E."/>
            <person name="Murat C."/>
            <person name="Sun H."/>
            <person name="Tunlid A."/>
            <person name="Henrissat B."/>
            <person name="Grigoriev I.V."/>
            <person name="Hibbett D.S."/>
            <person name="Martin F."/>
            <person name="Nordberg H.P."/>
            <person name="Cantor M.N."/>
            <person name="Hua S.X."/>
        </authorList>
    </citation>
    <scope>NUCLEOTIDE SEQUENCE [LARGE SCALE GENOMIC DNA]</scope>
    <source>
        <strain evidence="2 3">LaAM-08-1</strain>
    </source>
</reference>
<evidence type="ECO:0000313" key="3">
    <source>
        <dbReference type="Proteomes" id="UP000054477"/>
    </source>
</evidence>
<evidence type="ECO:0000256" key="1">
    <source>
        <dbReference type="SAM" id="MobiDB-lite"/>
    </source>
</evidence>
<gene>
    <name evidence="2" type="ORF">K443DRAFT_292891</name>
</gene>
<dbReference type="Proteomes" id="UP000054477">
    <property type="component" value="Unassembled WGS sequence"/>
</dbReference>
<evidence type="ECO:0000313" key="2">
    <source>
        <dbReference type="EMBL" id="KIJ96268.1"/>
    </source>
</evidence>
<dbReference type="EMBL" id="KN838727">
    <property type="protein sequence ID" value="KIJ96268.1"/>
    <property type="molecule type" value="Genomic_DNA"/>
</dbReference>
<dbReference type="HOGENOM" id="CLU_2158816_0_0_1"/>
<organism evidence="2 3">
    <name type="scientific">Laccaria amethystina LaAM-08-1</name>
    <dbReference type="NCBI Taxonomy" id="1095629"/>
    <lineage>
        <taxon>Eukaryota</taxon>
        <taxon>Fungi</taxon>
        <taxon>Dikarya</taxon>
        <taxon>Basidiomycota</taxon>
        <taxon>Agaricomycotina</taxon>
        <taxon>Agaricomycetes</taxon>
        <taxon>Agaricomycetidae</taxon>
        <taxon>Agaricales</taxon>
        <taxon>Agaricineae</taxon>
        <taxon>Hydnangiaceae</taxon>
        <taxon>Laccaria</taxon>
    </lineage>
</organism>
<feature type="region of interest" description="Disordered" evidence="1">
    <location>
        <begin position="19"/>
        <end position="38"/>
    </location>
</feature>
<name>A0A0C9X4N4_9AGAR</name>
<dbReference type="AlphaFoldDB" id="A0A0C9X4N4"/>
<keyword evidence="3" id="KW-1185">Reference proteome</keyword>
<protein>
    <submittedName>
        <fullName evidence="2">Uncharacterized protein</fullName>
    </submittedName>
</protein>
<feature type="compositionally biased region" description="Basic and acidic residues" evidence="1">
    <location>
        <begin position="19"/>
        <end position="30"/>
    </location>
</feature>
<sequence length="111" mass="12811">MKVDSPSFFKDDEYENIKVDEYHDSGKDSKGQLGDEDNPLRDPAFLEFLLQQLQKENSYASFAQPSPIERLIDPGPSHFHPFDISLSKPKVDDWDVDTKLDEYRDFGKVSI</sequence>